<evidence type="ECO:0000313" key="2">
    <source>
        <dbReference type="Proteomes" id="UP001287356"/>
    </source>
</evidence>
<accession>A0AAE0KHV8</accession>
<organism evidence="1 2">
    <name type="scientific">Lasiosphaeria ovina</name>
    <dbReference type="NCBI Taxonomy" id="92902"/>
    <lineage>
        <taxon>Eukaryota</taxon>
        <taxon>Fungi</taxon>
        <taxon>Dikarya</taxon>
        <taxon>Ascomycota</taxon>
        <taxon>Pezizomycotina</taxon>
        <taxon>Sordariomycetes</taxon>
        <taxon>Sordariomycetidae</taxon>
        <taxon>Sordariales</taxon>
        <taxon>Lasiosphaeriaceae</taxon>
        <taxon>Lasiosphaeria</taxon>
    </lineage>
</organism>
<gene>
    <name evidence="1" type="ORF">B0T24DRAFT_526418</name>
</gene>
<dbReference type="Pfam" id="PF03659">
    <property type="entry name" value="Glyco_hydro_71"/>
    <property type="match status" value="2"/>
</dbReference>
<dbReference type="Gene3D" id="3.20.20.80">
    <property type="entry name" value="Glycosidases"/>
    <property type="match status" value="1"/>
</dbReference>
<feature type="non-terminal residue" evidence="1">
    <location>
        <position position="402"/>
    </location>
</feature>
<name>A0AAE0KHV8_9PEZI</name>
<dbReference type="GO" id="GO:0051118">
    <property type="term" value="F:glucan endo-1,3-alpha-glucosidase activity"/>
    <property type="evidence" value="ECO:0007669"/>
    <property type="project" value="InterPro"/>
</dbReference>
<keyword evidence="2" id="KW-1185">Reference proteome</keyword>
<reference evidence="1" key="2">
    <citation type="submission" date="2023-06" db="EMBL/GenBank/DDBJ databases">
        <authorList>
            <consortium name="Lawrence Berkeley National Laboratory"/>
            <person name="Haridas S."/>
            <person name="Hensen N."/>
            <person name="Bonometti L."/>
            <person name="Westerberg I."/>
            <person name="Brannstrom I.O."/>
            <person name="Guillou S."/>
            <person name="Cros-Aarteil S."/>
            <person name="Calhoun S."/>
            <person name="Kuo A."/>
            <person name="Mondo S."/>
            <person name="Pangilinan J."/>
            <person name="Riley R."/>
            <person name="Labutti K."/>
            <person name="Andreopoulos B."/>
            <person name="Lipzen A."/>
            <person name="Chen C."/>
            <person name="Yanf M."/>
            <person name="Daum C."/>
            <person name="Ng V."/>
            <person name="Clum A."/>
            <person name="Steindorff A."/>
            <person name="Ohm R."/>
            <person name="Martin F."/>
            <person name="Silar P."/>
            <person name="Natvig D."/>
            <person name="Lalanne C."/>
            <person name="Gautier V."/>
            <person name="Ament-Velasquez S.L."/>
            <person name="Kruys A."/>
            <person name="Hutchinson M.I."/>
            <person name="Powell A.J."/>
            <person name="Barry K."/>
            <person name="Miller A.N."/>
            <person name="Grigoriev I.V."/>
            <person name="Debuchy R."/>
            <person name="Gladieux P."/>
            <person name="Thoren M.H."/>
            <person name="Johannesson H."/>
        </authorList>
    </citation>
    <scope>NUCLEOTIDE SEQUENCE</scope>
    <source>
        <strain evidence="1">CBS 958.72</strain>
    </source>
</reference>
<protein>
    <submittedName>
        <fullName evidence="1">Glycosyl hydrolase family 71-domain-containing protein</fullName>
    </submittedName>
</protein>
<sequence>IVLPKTVFAHYMVGLSLNQSPQTWKEDIKVAQDAAIDGFSLNIGANDSFSVTALRNAYGTASELGNFSVFLSFDFAAAGNWTVDAIANLTRVLKEEPAQFKVDSKPPVDTFEGALFANDWKRVRSKVDGDIFLVPDWSLNGLSGVPELEKNWYASSDRFWFDRWRQDIDIMPDMIQIISFNDFEESHYLADNRPQQVIAEALSYVSGMSHAGFKAILPYFIAAYKAGREEVALPKSMGAGTAIAYCRITPANMSKCADGGTVWGQHGNMSAKAGVNDAINIIAVSAQNTSLTVSLGRASQTLDIAAGPPQHFQVPFDDLNYEAGNLKISMGGETARGPPITKTCPALDDINFNYASIYLTVPPKNVSDDSSLGAKTRPASSIQLAPLLAIIMAYLVVESIRF</sequence>
<dbReference type="Proteomes" id="UP001287356">
    <property type="component" value="Unassembled WGS sequence"/>
</dbReference>
<reference evidence="1" key="1">
    <citation type="journal article" date="2023" name="Mol. Phylogenet. Evol.">
        <title>Genome-scale phylogeny and comparative genomics of the fungal order Sordariales.</title>
        <authorList>
            <person name="Hensen N."/>
            <person name="Bonometti L."/>
            <person name="Westerberg I."/>
            <person name="Brannstrom I.O."/>
            <person name="Guillou S."/>
            <person name="Cros-Aarteil S."/>
            <person name="Calhoun S."/>
            <person name="Haridas S."/>
            <person name="Kuo A."/>
            <person name="Mondo S."/>
            <person name="Pangilinan J."/>
            <person name="Riley R."/>
            <person name="LaButti K."/>
            <person name="Andreopoulos B."/>
            <person name="Lipzen A."/>
            <person name="Chen C."/>
            <person name="Yan M."/>
            <person name="Daum C."/>
            <person name="Ng V."/>
            <person name="Clum A."/>
            <person name="Steindorff A."/>
            <person name="Ohm R.A."/>
            <person name="Martin F."/>
            <person name="Silar P."/>
            <person name="Natvig D.O."/>
            <person name="Lalanne C."/>
            <person name="Gautier V."/>
            <person name="Ament-Velasquez S.L."/>
            <person name="Kruys A."/>
            <person name="Hutchinson M.I."/>
            <person name="Powell A.J."/>
            <person name="Barry K."/>
            <person name="Miller A.N."/>
            <person name="Grigoriev I.V."/>
            <person name="Debuchy R."/>
            <person name="Gladieux P."/>
            <person name="Hiltunen Thoren M."/>
            <person name="Johannesson H."/>
        </authorList>
    </citation>
    <scope>NUCLEOTIDE SEQUENCE</scope>
    <source>
        <strain evidence="1">CBS 958.72</strain>
    </source>
</reference>
<evidence type="ECO:0000313" key="1">
    <source>
        <dbReference type="EMBL" id="KAK3376261.1"/>
    </source>
</evidence>
<keyword evidence="1" id="KW-0378">Hydrolase</keyword>
<dbReference type="CDD" id="cd11577">
    <property type="entry name" value="GH71"/>
    <property type="match status" value="1"/>
</dbReference>
<dbReference type="EMBL" id="JAULSN010000003">
    <property type="protein sequence ID" value="KAK3376261.1"/>
    <property type="molecule type" value="Genomic_DNA"/>
</dbReference>
<dbReference type="InterPro" id="IPR005197">
    <property type="entry name" value="Glyco_hydro_71"/>
</dbReference>
<dbReference type="AlphaFoldDB" id="A0AAE0KHV8"/>
<comment type="caution">
    <text evidence="1">The sequence shown here is derived from an EMBL/GenBank/DDBJ whole genome shotgun (WGS) entry which is preliminary data.</text>
</comment>
<proteinExistence type="predicted"/>